<feature type="region of interest" description="Disordered" evidence="1">
    <location>
        <begin position="99"/>
        <end position="126"/>
    </location>
</feature>
<gene>
    <name evidence="3" type="ORF">E5676_scaffold600G001900</name>
    <name evidence="2" type="ORF">E6C27_scaffold61G001820</name>
</gene>
<sequence>MDNRFAILMRNGQRFERKFEEKWRGFAAFEIRTRTLRMHVHQKGDMWWRGGDEASWSRTQENRPKAKESTDPLPLARITPPVNQNTLATEATTSITLLLSDKKPKKTQENTPRTLAASQLDSSIIEKPNLNESLTNQGEESNQDHFEDSIFDPLAPIDGLLEKVVDDPLLKGKQPAPEDTGETHLPSPLKKSSQATTQDIKKKKAKKKKDDDENEDYIFKFIDDFANQCEKGLMIYSNANPMRMKCNYDKESSWKI</sequence>
<dbReference type="Proteomes" id="UP000321393">
    <property type="component" value="Unassembled WGS sequence"/>
</dbReference>
<feature type="compositionally biased region" description="Basic and acidic residues" evidence="1">
    <location>
        <begin position="60"/>
        <end position="70"/>
    </location>
</feature>
<comment type="caution">
    <text evidence="2">The sequence shown here is derived from an EMBL/GenBank/DDBJ whole genome shotgun (WGS) entry which is preliminary data.</text>
</comment>
<feature type="region of interest" description="Disordered" evidence="1">
    <location>
        <begin position="170"/>
        <end position="211"/>
    </location>
</feature>
<dbReference type="EMBL" id="SSTE01012822">
    <property type="protein sequence ID" value="KAA0048550.1"/>
    <property type="molecule type" value="Genomic_DNA"/>
</dbReference>
<proteinExistence type="predicted"/>
<dbReference type="Proteomes" id="UP000321947">
    <property type="component" value="Unassembled WGS sequence"/>
</dbReference>
<evidence type="ECO:0000313" key="4">
    <source>
        <dbReference type="Proteomes" id="UP000321393"/>
    </source>
</evidence>
<dbReference type="EMBL" id="SSTD01002133">
    <property type="protein sequence ID" value="TYK28352.1"/>
    <property type="molecule type" value="Genomic_DNA"/>
</dbReference>
<evidence type="ECO:0000313" key="5">
    <source>
        <dbReference type="Proteomes" id="UP000321947"/>
    </source>
</evidence>
<reference evidence="4 5" key="1">
    <citation type="submission" date="2019-08" db="EMBL/GenBank/DDBJ databases">
        <title>Draft genome sequences of two oriental melons (Cucumis melo L. var makuwa).</title>
        <authorList>
            <person name="Kwon S.-Y."/>
        </authorList>
    </citation>
    <scope>NUCLEOTIDE SEQUENCE [LARGE SCALE GENOMIC DNA]</scope>
    <source>
        <strain evidence="5">cv. Chang Bougi</strain>
        <strain evidence="4">cv. SW 3</strain>
        <tissue evidence="2">Leaf</tissue>
    </source>
</reference>
<feature type="compositionally biased region" description="Polar residues" evidence="1">
    <location>
        <begin position="109"/>
        <end position="122"/>
    </location>
</feature>
<evidence type="ECO:0000313" key="3">
    <source>
        <dbReference type="EMBL" id="TYK28352.1"/>
    </source>
</evidence>
<organism evidence="2 4">
    <name type="scientific">Cucumis melo var. makuwa</name>
    <name type="common">Oriental melon</name>
    <dbReference type="NCBI Taxonomy" id="1194695"/>
    <lineage>
        <taxon>Eukaryota</taxon>
        <taxon>Viridiplantae</taxon>
        <taxon>Streptophyta</taxon>
        <taxon>Embryophyta</taxon>
        <taxon>Tracheophyta</taxon>
        <taxon>Spermatophyta</taxon>
        <taxon>Magnoliopsida</taxon>
        <taxon>eudicotyledons</taxon>
        <taxon>Gunneridae</taxon>
        <taxon>Pentapetalae</taxon>
        <taxon>rosids</taxon>
        <taxon>fabids</taxon>
        <taxon>Cucurbitales</taxon>
        <taxon>Cucurbitaceae</taxon>
        <taxon>Benincaseae</taxon>
        <taxon>Cucumis</taxon>
    </lineage>
</organism>
<feature type="region of interest" description="Disordered" evidence="1">
    <location>
        <begin position="48"/>
        <end position="84"/>
    </location>
</feature>
<name>A0A5A7TZH8_CUCMM</name>
<dbReference type="AlphaFoldDB" id="A0A5A7TZH8"/>
<evidence type="ECO:0000256" key="1">
    <source>
        <dbReference type="SAM" id="MobiDB-lite"/>
    </source>
</evidence>
<accession>A0A5A7TZH8</accession>
<protein>
    <submittedName>
        <fullName evidence="2">Uncharacterized protein</fullName>
    </submittedName>
</protein>
<evidence type="ECO:0000313" key="2">
    <source>
        <dbReference type="EMBL" id="KAA0048550.1"/>
    </source>
</evidence>